<dbReference type="InterPro" id="IPR051394">
    <property type="entry name" value="Glutamate_Synthase"/>
</dbReference>
<protein>
    <submittedName>
        <fullName evidence="2">Glutamate synthase large subunit</fullName>
    </submittedName>
</protein>
<sequence length="296" mass="32024">HLDDLDLNQVLTCIDNKPVKDSREGRNEVPDTLDAQILRDGRQLFDRGEKTELSYAVRNTLRAIGTRASSHIYTRFGVDGLPAGQLTVILRGSCGQSLGAFGMKGLRLIVNGDANDYVGKGLSGAEIFLSPQGISNIDPHTSQIVGNTCLYGATSGFLLAAGRAGERFAVRNSGATAVVEGLGNNGCEYMTGGTVVVLGSVGDNFGAGMTGGMAFVYDENNEFSKAVNGDSVVWQNIQSDYWENELKTIIEAHAEHTGSEFSKHILEEWELELENFVQIIPREMLMRLAHPLKDVA</sequence>
<accession>A0A7C5LU12</accession>
<dbReference type="Pfam" id="PF01493">
    <property type="entry name" value="GXGXG"/>
    <property type="match status" value="1"/>
</dbReference>
<gene>
    <name evidence="2" type="ORF">ENJ42_09875</name>
</gene>
<feature type="domain" description="Glutamate synthase alpha subunit C-terminal" evidence="1">
    <location>
        <begin position="56"/>
        <end position="242"/>
    </location>
</feature>
<dbReference type="InterPro" id="IPR002489">
    <property type="entry name" value="Glu_synth_asu_C"/>
</dbReference>
<evidence type="ECO:0000313" key="2">
    <source>
        <dbReference type="EMBL" id="HHL43917.1"/>
    </source>
</evidence>
<proteinExistence type="predicted"/>
<dbReference type="SUPFAM" id="SSF69336">
    <property type="entry name" value="Alpha subunit of glutamate synthase, C-terminal domain"/>
    <property type="match status" value="1"/>
</dbReference>
<dbReference type="PANTHER" id="PTHR43100">
    <property type="entry name" value="GLUTAMATE SYNTHASE [NADPH] SMALL CHAIN"/>
    <property type="match status" value="1"/>
</dbReference>
<reference evidence="2" key="1">
    <citation type="journal article" date="2020" name="mSystems">
        <title>Genome- and Community-Level Interaction Insights into Carbon Utilization and Element Cycling Functions of Hydrothermarchaeota in Hydrothermal Sediment.</title>
        <authorList>
            <person name="Zhou Z."/>
            <person name="Liu Y."/>
            <person name="Xu W."/>
            <person name="Pan J."/>
            <person name="Luo Z.H."/>
            <person name="Li M."/>
        </authorList>
    </citation>
    <scope>NUCLEOTIDE SEQUENCE [LARGE SCALE GENOMIC DNA]</scope>
    <source>
        <strain evidence="2">HyVt-485</strain>
    </source>
</reference>
<dbReference type="PANTHER" id="PTHR43100:SF1">
    <property type="entry name" value="GLUTAMATE SYNTHASE [NADPH] SMALL CHAIN"/>
    <property type="match status" value="1"/>
</dbReference>
<organism evidence="2">
    <name type="scientific">Hellea balneolensis</name>
    <dbReference type="NCBI Taxonomy" id="287478"/>
    <lineage>
        <taxon>Bacteria</taxon>
        <taxon>Pseudomonadati</taxon>
        <taxon>Pseudomonadota</taxon>
        <taxon>Alphaproteobacteria</taxon>
        <taxon>Maricaulales</taxon>
        <taxon>Robiginitomaculaceae</taxon>
        <taxon>Hellea</taxon>
    </lineage>
</organism>
<dbReference type="GO" id="GO:0016491">
    <property type="term" value="F:oxidoreductase activity"/>
    <property type="evidence" value="ECO:0007669"/>
    <property type="project" value="InterPro"/>
</dbReference>
<comment type="caution">
    <text evidence="2">The sequence shown here is derived from an EMBL/GenBank/DDBJ whole genome shotgun (WGS) entry which is preliminary data.</text>
</comment>
<dbReference type="Proteomes" id="UP000885830">
    <property type="component" value="Unassembled WGS sequence"/>
</dbReference>
<dbReference type="Gene3D" id="2.160.20.60">
    <property type="entry name" value="Glutamate synthase, alpha subunit, C-terminal domain"/>
    <property type="match status" value="1"/>
</dbReference>
<dbReference type="EMBL" id="DRMJ01000519">
    <property type="protein sequence ID" value="HHL43917.1"/>
    <property type="molecule type" value="Genomic_DNA"/>
</dbReference>
<feature type="non-terminal residue" evidence="2">
    <location>
        <position position="1"/>
    </location>
</feature>
<evidence type="ECO:0000259" key="1">
    <source>
        <dbReference type="Pfam" id="PF01493"/>
    </source>
</evidence>
<dbReference type="InterPro" id="IPR036485">
    <property type="entry name" value="Glu_synth_asu_C_sf"/>
</dbReference>
<name>A0A7C5LU12_9PROT</name>
<dbReference type="AlphaFoldDB" id="A0A7C5LU12"/>